<evidence type="ECO:0000313" key="8">
    <source>
        <dbReference type="EMBL" id="AKQ02058.1"/>
    </source>
</evidence>
<dbReference type="NCBIfam" id="TIGR00060">
    <property type="entry name" value="L18_bact"/>
    <property type="match status" value="1"/>
</dbReference>
<organism evidence="8">
    <name type="scientific">uncultured Acidobacteria bacterium Rifle_16ft_4_minimus_33611</name>
    <dbReference type="NCBI Taxonomy" id="1665085"/>
    <lineage>
        <taxon>Bacteria</taxon>
        <taxon>Pseudomonadati</taxon>
        <taxon>Acidobacteriota</taxon>
        <taxon>environmental samples</taxon>
    </lineage>
</organism>
<dbReference type="GO" id="GO:0008097">
    <property type="term" value="F:5S rRNA binding"/>
    <property type="evidence" value="ECO:0007669"/>
    <property type="project" value="TreeGrafter"/>
</dbReference>
<comment type="function">
    <text evidence="7">This is one of the proteins that bind and probably mediate the attachment of the 5S RNA into the large ribosomal subunit, where it forms part of the central protuberance.</text>
</comment>
<dbReference type="GO" id="GO:0003735">
    <property type="term" value="F:structural constituent of ribosome"/>
    <property type="evidence" value="ECO:0007669"/>
    <property type="project" value="InterPro"/>
</dbReference>
<evidence type="ECO:0000256" key="6">
    <source>
        <dbReference type="ARBA" id="ARBA00035197"/>
    </source>
</evidence>
<dbReference type="GO" id="GO:0022625">
    <property type="term" value="C:cytosolic large ribosomal subunit"/>
    <property type="evidence" value="ECO:0007669"/>
    <property type="project" value="TreeGrafter"/>
</dbReference>
<comment type="subunit">
    <text evidence="7">Part of the 50S ribosomal subunit; part of the 5S rRNA/L5/L18/L25 subcomplex. Contacts the 5S and 23S rRNAs.</text>
</comment>
<reference evidence="8" key="1">
    <citation type="journal article" date="2015" name="ISME J.">
        <title>Aquifer environment selects for microbial species cohorts in sediment and groundwater.</title>
        <authorList>
            <person name="Hug L.A."/>
            <person name="Thomas B.C."/>
            <person name="Brown C.T."/>
            <person name="Frischkorn K.R."/>
            <person name="Williams K.H."/>
            <person name="Tringe S.G."/>
            <person name="Banfield J.F."/>
        </authorList>
    </citation>
    <scope>NUCLEOTIDE SEQUENCE</scope>
</reference>
<dbReference type="PANTHER" id="PTHR12899">
    <property type="entry name" value="39S RIBOSOMAL PROTEIN L18, MITOCHONDRIAL"/>
    <property type="match status" value="1"/>
</dbReference>
<evidence type="ECO:0000256" key="1">
    <source>
        <dbReference type="ARBA" id="ARBA00007116"/>
    </source>
</evidence>
<evidence type="ECO:0000256" key="7">
    <source>
        <dbReference type="HAMAP-Rule" id="MF_01337"/>
    </source>
</evidence>
<accession>A0A0H4T336</accession>
<dbReference type="Gene3D" id="3.30.420.100">
    <property type="match status" value="1"/>
</dbReference>
<keyword evidence="3 7" id="KW-0694">RNA-binding</keyword>
<dbReference type="HAMAP" id="MF_01337_B">
    <property type="entry name" value="Ribosomal_uL18_B"/>
    <property type="match status" value="1"/>
</dbReference>
<evidence type="ECO:0000256" key="5">
    <source>
        <dbReference type="ARBA" id="ARBA00023274"/>
    </source>
</evidence>
<dbReference type="InterPro" id="IPR057268">
    <property type="entry name" value="Ribosomal_L18"/>
</dbReference>
<protein>
    <recommendedName>
        <fullName evidence="6 7">Large ribosomal subunit protein uL18</fullName>
    </recommendedName>
</protein>
<name>A0A0H4T336_9BACT</name>
<dbReference type="CDD" id="cd00432">
    <property type="entry name" value="Ribosomal_L18_L5e"/>
    <property type="match status" value="1"/>
</dbReference>
<dbReference type="GO" id="GO:0006412">
    <property type="term" value="P:translation"/>
    <property type="evidence" value="ECO:0007669"/>
    <property type="project" value="UniProtKB-UniRule"/>
</dbReference>
<gene>
    <name evidence="7 8" type="primary">rplR</name>
</gene>
<evidence type="ECO:0000256" key="3">
    <source>
        <dbReference type="ARBA" id="ARBA00022884"/>
    </source>
</evidence>
<dbReference type="EMBL" id="KT006990">
    <property type="protein sequence ID" value="AKQ02058.1"/>
    <property type="molecule type" value="Genomic_DNA"/>
</dbReference>
<dbReference type="SUPFAM" id="SSF53137">
    <property type="entry name" value="Translational machinery components"/>
    <property type="match status" value="1"/>
</dbReference>
<dbReference type="InterPro" id="IPR005484">
    <property type="entry name" value="Ribosomal_uL18_bac/plant/anim"/>
</dbReference>
<comment type="similarity">
    <text evidence="1 7">Belongs to the universal ribosomal protein uL18 family.</text>
</comment>
<sequence length="119" mass="13702">MRVRTKEDYRRRIKYRIRSKVFGTAERPRLCVYRSLKHIYAQVVDDSAGRTLVSASSLEKDFPAKQGKNRQAATELGNLIARRSIDKGIERVVFDRNGFKYHGRVKTLAEAAREGGLKF</sequence>
<keyword evidence="4 7" id="KW-0689">Ribosomal protein</keyword>
<keyword evidence="5 7" id="KW-0687">Ribonucleoprotein</keyword>
<proteinExistence type="inferred from homology"/>
<dbReference type="FunFam" id="3.30.420.100:FF:000001">
    <property type="entry name" value="50S ribosomal protein L18"/>
    <property type="match status" value="1"/>
</dbReference>
<dbReference type="AlphaFoldDB" id="A0A0H4T336"/>
<dbReference type="InterPro" id="IPR004389">
    <property type="entry name" value="Ribosomal_uL18_bac-type"/>
</dbReference>
<dbReference type="Pfam" id="PF00861">
    <property type="entry name" value="Ribosomal_L18p"/>
    <property type="match status" value="1"/>
</dbReference>
<evidence type="ECO:0000256" key="2">
    <source>
        <dbReference type="ARBA" id="ARBA00022730"/>
    </source>
</evidence>
<keyword evidence="2 7" id="KW-0699">rRNA-binding</keyword>
<evidence type="ECO:0000256" key="4">
    <source>
        <dbReference type="ARBA" id="ARBA00022980"/>
    </source>
</evidence>
<dbReference type="PANTHER" id="PTHR12899:SF3">
    <property type="entry name" value="LARGE RIBOSOMAL SUBUNIT PROTEIN UL18M"/>
    <property type="match status" value="1"/>
</dbReference>